<comment type="function">
    <text evidence="3">Involved in the breakdown of putrescine via hydrolysis of the gamma-glutamyl linkage of gamma-glutamyl-gamma-aminobutyrate.</text>
</comment>
<evidence type="ECO:0000313" key="7">
    <source>
        <dbReference type="Proteomes" id="UP000467214"/>
    </source>
</evidence>
<keyword evidence="6" id="KW-0378">Hydrolase</keyword>
<dbReference type="SUPFAM" id="SSF52317">
    <property type="entry name" value="Class I glutamine amidotransferase-like"/>
    <property type="match status" value="1"/>
</dbReference>
<dbReference type="InterPro" id="IPR029062">
    <property type="entry name" value="Class_I_gatase-like"/>
</dbReference>
<dbReference type="GO" id="GO:0033969">
    <property type="term" value="F:gamma-glutamyl-gamma-aminobutyrate hydrolase activity"/>
    <property type="evidence" value="ECO:0007669"/>
    <property type="project" value="UniProtKB-EC"/>
</dbReference>
<dbReference type="InterPro" id="IPR011697">
    <property type="entry name" value="Peptidase_C26"/>
</dbReference>
<dbReference type="AlphaFoldDB" id="A0A845BX92"/>
<evidence type="ECO:0000313" key="6">
    <source>
        <dbReference type="EMBL" id="MXR37123.1"/>
    </source>
</evidence>
<comment type="catalytic activity">
    <reaction evidence="2">
        <text>4-(gamma-L-glutamylamino)butanoate + H2O = 4-aminobutanoate + L-glutamate</text>
        <dbReference type="Rhea" id="RHEA:19737"/>
        <dbReference type="ChEBI" id="CHEBI:15377"/>
        <dbReference type="ChEBI" id="CHEBI:29985"/>
        <dbReference type="ChEBI" id="CHEBI:58800"/>
        <dbReference type="ChEBI" id="CHEBI:59888"/>
        <dbReference type="EC" id="3.5.1.94"/>
    </reaction>
</comment>
<dbReference type="GO" id="GO:0005829">
    <property type="term" value="C:cytosol"/>
    <property type="evidence" value="ECO:0007669"/>
    <property type="project" value="TreeGrafter"/>
</dbReference>
<evidence type="ECO:0000256" key="4">
    <source>
        <dbReference type="ARBA" id="ARBA00060634"/>
    </source>
</evidence>
<organism evidence="6 7">
    <name type="scientific">Craterilacuibacter sinensis</name>
    <dbReference type="NCBI Taxonomy" id="2686017"/>
    <lineage>
        <taxon>Bacteria</taxon>
        <taxon>Pseudomonadati</taxon>
        <taxon>Pseudomonadota</taxon>
        <taxon>Betaproteobacteria</taxon>
        <taxon>Neisseriales</taxon>
        <taxon>Neisseriaceae</taxon>
        <taxon>Craterilacuibacter</taxon>
    </lineage>
</organism>
<evidence type="ECO:0000256" key="5">
    <source>
        <dbReference type="ARBA" id="ARBA00066788"/>
    </source>
</evidence>
<keyword evidence="7" id="KW-1185">Reference proteome</keyword>
<gene>
    <name evidence="6" type="ORF">GQF02_09075</name>
</gene>
<dbReference type="PANTHER" id="PTHR43235">
    <property type="entry name" value="GLUTAMINE AMIDOTRANSFERASE PB2B2.05-RELATED"/>
    <property type="match status" value="1"/>
</dbReference>
<dbReference type="Gene3D" id="3.40.50.880">
    <property type="match status" value="1"/>
</dbReference>
<dbReference type="EC" id="3.5.1.94" evidence="5"/>
<comment type="pathway">
    <text evidence="4">Amine and polyamine degradation; putrescine degradation; 4-aminobutanoate from putrescine: step 4/4.</text>
</comment>
<name>A0A845BX92_9NEIS</name>
<dbReference type="PROSITE" id="PS51273">
    <property type="entry name" value="GATASE_TYPE_1"/>
    <property type="match status" value="1"/>
</dbReference>
<protein>
    <recommendedName>
        <fullName evidence="5">gamma-glutamyl-gamma-aminobutyrate hydrolase</fullName>
        <ecNumber evidence="5">3.5.1.94</ecNumber>
    </recommendedName>
</protein>
<dbReference type="GO" id="GO:0006598">
    <property type="term" value="P:polyamine catabolic process"/>
    <property type="evidence" value="ECO:0007669"/>
    <property type="project" value="TreeGrafter"/>
</dbReference>
<dbReference type="Pfam" id="PF07722">
    <property type="entry name" value="Peptidase_C26"/>
    <property type="match status" value="1"/>
</dbReference>
<proteinExistence type="inferred from homology"/>
<accession>A0A845BX92</accession>
<dbReference type="PANTHER" id="PTHR43235:SF1">
    <property type="entry name" value="GLUTAMINE AMIDOTRANSFERASE PB2B2.05-RELATED"/>
    <property type="match status" value="1"/>
</dbReference>
<evidence type="ECO:0000256" key="2">
    <source>
        <dbReference type="ARBA" id="ARBA00052718"/>
    </source>
</evidence>
<evidence type="ECO:0000256" key="3">
    <source>
        <dbReference type="ARBA" id="ARBA00055068"/>
    </source>
</evidence>
<sequence>MLQKPVIGIPCDVKMIGHFPFHAVGDKYVAAAAGGAGGVPILIPSLGDEDQIRALLQLVDGLLLPGSPSNVEPAHYQGEPSRAGTLHDPARDATTLPLIRLALEEGVPLLGICRGFQEINVALGGELYQHVQEEDGKMDHREPNTDDLEQMYGPAHELAITPDGWLHGWTGKTQVRINSIHQQGIKRLAESLVAEGYASDGLIEAYRVEGARAFAFAVQWHPEWKYWENTLSQAIFKAFGDACRERRMRRESSLTR</sequence>
<dbReference type="FunFam" id="3.40.50.880:FF:000030">
    <property type="entry name" value="Gamma-glutamyl-gamma-aminobutyrate hydrolase PuuD"/>
    <property type="match status" value="1"/>
</dbReference>
<comment type="similarity">
    <text evidence="1">Belongs to the peptidase C26 family.</text>
</comment>
<dbReference type="InterPro" id="IPR044668">
    <property type="entry name" value="PuuD-like"/>
</dbReference>
<comment type="caution">
    <text evidence="6">The sequence shown here is derived from an EMBL/GenBank/DDBJ whole genome shotgun (WGS) entry which is preliminary data.</text>
</comment>
<evidence type="ECO:0000256" key="1">
    <source>
        <dbReference type="ARBA" id="ARBA00011083"/>
    </source>
</evidence>
<dbReference type="EMBL" id="WSSB01000007">
    <property type="protein sequence ID" value="MXR37123.1"/>
    <property type="molecule type" value="Genomic_DNA"/>
</dbReference>
<dbReference type="CDD" id="cd01745">
    <property type="entry name" value="GATase1_2"/>
    <property type="match status" value="1"/>
</dbReference>
<reference evidence="6 7" key="1">
    <citation type="submission" date="2019-12" db="EMBL/GenBank/DDBJ databases">
        <title>Neisseriaceae gen. nov. sp. Genome sequencing and assembly.</title>
        <authorList>
            <person name="Liu Z."/>
            <person name="Li A."/>
        </authorList>
    </citation>
    <scope>NUCLEOTIDE SEQUENCE [LARGE SCALE GENOMIC DNA]</scope>
    <source>
        <strain evidence="6 7">B2N2-7</strain>
    </source>
</reference>
<dbReference type="Proteomes" id="UP000467214">
    <property type="component" value="Unassembled WGS sequence"/>
</dbReference>